<sequence>MKRFITVLVSLTGLVFYAVLAEVPRAAKAQDDPCFMVAPGGRTVNLGHLCGGDSTSKRAFQAPIKRRLGGTPVIDVTFNGGQTYEMILDTGASGTMITRRMASALRVVPVTTVKADTASAVGVEFPVGYVQSMSVDGAVANKVLVAIAGADQDIGLLGHDFFGNYDVTVKRDVVVFQLR</sequence>
<protein>
    <submittedName>
        <fullName evidence="1">Retroviral-like aspartic protease family protein</fullName>
    </submittedName>
</protein>
<comment type="caution">
    <text evidence="1">The sequence shown here is derived from an EMBL/GenBank/DDBJ whole genome shotgun (WGS) entry which is preliminary data.</text>
</comment>
<dbReference type="Proteomes" id="UP001442494">
    <property type="component" value="Unassembled WGS sequence"/>
</dbReference>
<dbReference type="Pfam" id="PF13975">
    <property type="entry name" value="gag-asp_proteas"/>
    <property type="match status" value="1"/>
</dbReference>
<proteinExistence type="predicted"/>
<reference evidence="1 2" key="1">
    <citation type="submission" date="2022-04" db="EMBL/GenBank/DDBJ databases">
        <title>Positive selection, recombination, and allopatry shape intraspecific diversity of widespread and dominant cyanobacteria.</title>
        <authorList>
            <person name="Wei J."/>
            <person name="Shu W."/>
            <person name="Hu C."/>
        </authorList>
    </citation>
    <scope>NUCLEOTIDE SEQUENCE [LARGE SCALE GENOMIC DNA]</scope>
    <source>
        <strain evidence="1 2">GB2-A5</strain>
    </source>
</reference>
<gene>
    <name evidence="1" type="ORF">NDI37_18100</name>
</gene>
<organism evidence="1 2">
    <name type="scientific">Funiculus sociatus GB2-A5</name>
    <dbReference type="NCBI Taxonomy" id="2933946"/>
    <lineage>
        <taxon>Bacteria</taxon>
        <taxon>Bacillati</taxon>
        <taxon>Cyanobacteriota</taxon>
        <taxon>Cyanophyceae</taxon>
        <taxon>Coleofasciculales</taxon>
        <taxon>Coleofasciculaceae</taxon>
        <taxon>Funiculus</taxon>
    </lineage>
</organism>
<dbReference type="EMBL" id="JAMPKK010000042">
    <property type="protein sequence ID" value="MEP0866373.1"/>
    <property type="molecule type" value="Genomic_DNA"/>
</dbReference>
<accession>A0ABV0JSE7</accession>
<dbReference type="RefSeq" id="WP_190417821.1">
    <property type="nucleotide sequence ID" value="NZ_JAMPKK010000042.1"/>
</dbReference>
<evidence type="ECO:0000313" key="1">
    <source>
        <dbReference type="EMBL" id="MEP0866373.1"/>
    </source>
</evidence>
<dbReference type="InterPro" id="IPR021109">
    <property type="entry name" value="Peptidase_aspartic_dom_sf"/>
</dbReference>
<dbReference type="Gene3D" id="2.40.70.10">
    <property type="entry name" value="Acid Proteases"/>
    <property type="match status" value="1"/>
</dbReference>
<evidence type="ECO:0000313" key="2">
    <source>
        <dbReference type="Proteomes" id="UP001442494"/>
    </source>
</evidence>
<keyword evidence="2" id="KW-1185">Reference proteome</keyword>
<name>A0ABV0JSE7_9CYAN</name>
<dbReference type="CDD" id="cd05483">
    <property type="entry name" value="retropepsin_like_bacteria"/>
    <property type="match status" value="1"/>
</dbReference>
<dbReference type="InterPro" id="IPR034122">
    <property type="entry name" value="Retropepsin-like_bacterial"/>
</dbReference>
<dbReference type="SUPFAM" id="SSF50630">
    <property type="entry name" value="Acid proteases"/>
    <property type="match status" value="1"/>
</dbReference>